<dbReference type="Proteomes" id="UP000186601">
    <property type="component" value="Unassembled WGS sequence"/>
</dbReference>
<name>A0A2R6NFW5_9APHY</name>
<comment type="caution">
    <text evidence="2">The sequence shown here is derived from an EMBL/GenBank/DDBJ whole genome shotgun (WGS) entry which is preliminary data.</text>
</comment>
<keyword evidence="3" id="KW-1185">Reference proteome</keyword>
<feature type="signal peptide" evidence="1">
    <location>
        <begin position="1"/>
        <end position="16"/>
    </location>
</feature>
<evidence type="ECO:0008006" key="4">
    <source>
        <dbReference type="Google" id="ProtNLM"/>
    </source>
</evidence>
<dbReference type="AlphaFoldDB" id="A0A2R6NFW5"/>
<proteinExistence type="predicted"/>
<accession>A0A2R6NFW5</accession>
<evidence type="ECO:0000256" key="1">
    <source>
        <dbReference type="SAM" id="SignalP"/>
    </source>
</evidence>
<dbReference type="EMBL" id="MLYV02001290">
    <property type="protein sequence ID" value="PSR71211.1"/>
    <property type="molecule type" value="Genomic_DNA"/>
</dbReference>
<evidence type="ECO:0000313" key="3">
    <source>
        <dbReference type="Proteomes" id="UP000186601"/>
    </source>
</evidence>
<sequence>MLLFVWPTAINTIVLSRFVLNLRSAYWAFDDNNTCLVQVAETITRIVGEVGEGPVHTCDGHHQAPIPTQNHSSELFTDIDSVKY</sequence>
<keyword evidence="1" id="KW-0732">Signal</keyword>
<protein>
    <recommendedName>
        <fullName evidence="4">Secreted protein</fullName>
    </recommendedName>
</protein>
<reference evidence="2 3" key="1">
    <citation type="submission" date="2018-02" db="EMBL/GenBank/DDBJ databases">
        <title>Genome sequence of the basidiomycete white-rot fungus Phlebia centrifuga.</title>
        <authorList>
            <person name="Granchi Z."/>
            <person name="Peng M."/>
            <person name="de Vries R.P."/>
            <person name="Hilden K."/>
            <person name="Makela M.R."/>
            <person name="Grigoriev I."/>
            <person name="Riley R."/>
        </authorList>
    </citation>
    <scope>NUCLEOTIDE SEQUENCE [LARGE SCALE GENOMIC DNA]</scope>
    <source>
        <strain evidence="2 3">FBCC195</strain>
    </source>
</reference>
<gene>
    <name evidence="2" type="ORF">PHLCEN_2v12865</name>
</gene>
<organism evidence="2 3">
    <name type="scientific">Hermanssonia centrifuga</name>
    <dbReference type="NCBI Taxonomy" id="98765"/>
    <lineage>
        <taxon>Eukaryota</taxon>
        <taxon>Fungi</taxon>
        <taxon>Dikarya</taxon>
        <taxon>Basidiomycota</taxon>
        <taxon>Agaricomycotina</taxon>
        <taxon>Agaricomycetes</taxon>
        <taxon>Polyporales</taxon>
        <taxon>Meruliaceae</taxon>
        <taxon>Hermanssonia</taxon>
    </lineage>
</organism>
<evidence type="ECO:0000313" key="2">
    <source>
        <dbReference type="EMBL" id="PSR71211.1"/>
    </source>
</evidence>
<feature type="chain" id="PRO_5015309020" description="Secreted protein" evidence="1">
    <location>
        <begin position="17"/>
        <end position="84"/>
    </location>
</feature>